<evidence type="ECO:0000313" key="1">
    <source>
        <dbReference type="EMBL" id="KAJ5552092.1"/>
    </source>
</evidence>
<dbReference type="AlphaFoldDB" id="A0AAD6D1T0"/>
<comment type="caution">
    <text evidence="1">The sequence shown here is derived from an EMBL/GenBank/DDBJ whole genome shotgun (WGS) entry which is preliminary data.</text>
</comment>
<organism evidence="1 2">
    <name type="scientific">Penicillium frequentans</name>
    <dbReference type="NCBI Taxonomy" id="3151616"/>
    <lineage>
        <taxon>Eukaryota</taxon>
        <taxon>Fungi</taxon>
        <taxon>Dikarya</taxon>
        <taxon>Ascomycota</taxon>
        <taxon>Pezizomycotina</taxon>
        <taxon>Eurotiomycetes</taxon>
        <taxon>Eurotiomycetidae</taxon>
        <taxon>Eurotiales</taxon>
        <taxon>Aspergillaceae</taxon>
        <taxon>Penicillium</taxon>
    </lineage>
</organism>
<dbReference type="EMBL" id="JAQIZZ010000002">
    <property type="protein sequence ID" value="KAJ5552092.1"/>
    <property type="molecule type" value="Genomic_DNA"/>
</dbReference>
<keyword evidence="2" id="KW-1185">Reference proteome</keyword>
<reference evidence="1 2" key="1">
    <citation type="journal article" date="2023" name="IMA Fungus">
        <title>Comparative genomic study of the Penicillium genus elucidates a diverse pangenome and 15 lateral gene transfer events.</title>
        <authorList>
            <person name="Petersen C."/>
            <person name="Sorensen T."/>
            <person name="Nielsen M.R."/>
            <person name="Sondergaard T.E."/>
            <person name="Sorensen J.L."/>
            <person name="Fitzpatrick D.A."/>
            <person name="Frisvad J.C."/>
            <person name="Nielsen K.L."/>
        </authorList>
    </citation>
    <scope>NUCLEOTIDE SEQUENCE [LARGE SCALE GENOMIC DNA]</scope>
    <source>
        <strain evidence="1 2">IBT 35679</strain>
    </source>
</reference>
<gene>
    <name evidence="1" type="ORF">N7494_001470</name>
</gene>
<name>A0AAD6D1T0_9EURO</name>
<protein>
    <submittedName>
        <fullName evidence="1">Uncharacterized protein</fullName>
    </submittedName>
</protein>
<dbReference type="Proteomes" id="UP001220324">
    <property type="component" value="Unassembled WGS sequence"/>
</dbReference>
<accession>A0AAD6D1T0</accession>
<evidence type="ECO:0000313" key="2">
    <source>
        <dbReference type="Proteomes" id="UP001220324"/>
    </source>
</evidence>
<proteinExistence type="predicted"/>
<sequence>MALVPPPVIPAVACNIMIHQAITNGTHAALHTIMNIQRYGALGAATAAFMRGSWTAAHRNRLVPAPFANGAASEAHYANWTGAAPVVLAPQAAHPAVVHICGASGAAGNWNILQHYVTHMPTADFWYNSKSDTPLIDINTLATYVARFPALTQQFWLRVAAIPPAMLPGGGIFSPMLAQPLLPAIAIISIYH</sequence>